<dbReference type="PROSITE" id="PS50928">
    <property type="entry name" value="ABC_TM1"/>
    <property type="match status" value="1"/>
</dbReference>
<comment type="caution">
    <text evidence="10">The sequence shown here is derived from an EMBL/GenBank/DDBJ whole genome shotgun (WGS) entry which is preliminary data.</text>
</comment>
<feature type="domain" description="ABC transmembrane type-1" evidence="9">
    <location>
        <begin position="106"/>
        <end position="307"/>
    </location>
</feature>
<dbReference type="Pfam" id="PF19300">
    <property type="entry name" value="BPD_transp_1_N"/>
    <property type="match status" value="1"/>
</dbReference>
<evidence type="ECO:0000259" key="9">
    <source>
        <dbReference type="PROSITE" id="PS50928"/>
    </source>
</evidence>
<keyword evidence="4 7" id="KW-0812">Transmembrane</keyword>
<dbReference type="Proteomes" id="UP001597277">
    <property type="component" value="Unassembled WGS sequence"/>
</dbReference>
<comment type="subcellular location">
    <subcellularLocation>
        <location evidence="1 7">Cell membrane</location>
        <topology evidence="1 7">Multi-pass membrane protein</topology>
    </subcellularLocation>
</comment>
<dbReference type="EMBL" id="JBHUEE010000002">
    <property type="protein sequence ID" value="MFD1717348.1"/>
    <property type="molecule type" value="Genomic_DNA"/>
</dbReference>
<evidence type="ECO:0000256" key="8">
    <source>
        <dbReference type="SAM" id="MobiDB-lite"/>
    </source>
</evidence>
<feature type="transmembrane region" description="Helical" evidence="7">
    <location>
        <begin position="184"/>
        <end position="203"/>
    </location>
</feature>
<dbReference type="InterPro" id="IPR035906">
    <property type="entry name" value="MetI-like_sf"/>
</dbReference>
<evidence type="ECO:0000256" key="3">
    <source>
        <dbReference type="ARBA" id="ARBA00022475"/>
    </source>
</evidence>
<comment type="similarity">
    <text evidence="7">Belongs to the binding-protein-dependent transport system permease family.</text>
</comment>
<evidence type="ECO:0000256" key="2">
    <source>
        <dbReference type="ARBA" id="ARBA00022448"/>
    </source>
</evidence>
<dbReference type="InterPro" id="IPR045621">
    <property type="entry name" value="BPD_transp_1_N"/>
</dbReference>
<sequence>MGYVEFLLRRVLRMVLSLGVISALTFFLLQLAPGNFADIQRASSGATGMAGQAAQEVAGEFATRYGSDVPAWQQYLIFMRGALTWDLGPSYRHPGQTVESLIAQGFPVSATLAVLATALALIIAVPVGMLAALRQRSLLDSGSMFILTLGHALPNYLTGVFLVLIFAGGLRILPAAGWTGPENLVLPVLALAVGPLAVLARYVRSSMLETLREEYVTAALAKGGHPAVVTVRHVLRNSLVPLVTVTGPMLAALMTGTVFIETMFRIPGLGLAFTQAASSRDMPLLMGTTMFFAVILMVTNLAVDLLYGLLDPRVRAESGRKNRGSRTRRQRDAHAGDSPVGEGSRTGVPSLD</sequence>
<keyword evidence="5 7" id="KW-1133">Transmembrane helix</keyword>
<feature type="transmembrane region" description="Helical" evidence="7">
    <location>
        <begin position="145"/>
        <end position="172"/>
    </location>
</feature>
<dbReference type="RefSeq" id="WP_388003403.1">
    <property type="nucleotide sequence ID" value="NZ_JBHUEE010000002.1"/>
</dbReference>
<reference evidence="11" key="1">
    <citation type="journal article" date="2019" name="Int. J. Syst. Evol. Microbiol.">
        <title>The Global Catalogue of Microorganisms (GCM) 10K type strain sequencing project: providing services to taxonomists for standard genome sequencing and annotation.</title>
        <authorList>
            <consortium name="The Broad Institute Genomics Platform"/>
            <consortium name="The Broad Institute Genome Sequencing Center for Infectious Disease"/>
            <person name="Wu L."/>
            <person name="Ma J."/>
        </authorList>
    </citation>
    <scope>NUCLEOTIDE SEQUENCE [LARGE SCALE GENOMIC DNA]</scope>
    <source>
        <strain evidence="11">JCM 17130</strain>
    </source>
</reference>
<dbReference type="PANTHER" id="PTHR43163:SF6">
    <property type="entry name" value="DIPEPTIDE TRANSPORT SYSTEM PERMEASE PROTEIN DPPB-RELATED"/>
    <property type="match status" value="1"/>
</dbReference>
<protein>
    <submittedName>
        <fullName evidence="10">ABC transporter permease</fullName>
    </submittedName>
</protein>
<dbReference type="Pfam" id="PF00528">
    <property type="entry name" value="BPD_transp_1"/>
    <property type="match status" value="1"/>
</dbReference>
<accession>A0ABW4L133</accession>
<feature type="transmembrane region" description="Helical" evidence="7">
    <location>
        <begin position="239"/>
        <end position="264"/>
    </location>
</feature>
<dbReference type="CDD" id="cd06261">
    <property type="entry name" value="TM_PBP2"/>
    <property type="match status" value="1"/>
</dbReference>
<feature type="transmembrane region" description="Helical" evidence="7">
    <location>
        <begin position="110"/>
        <end position="133"/>
    </location>
</feature>
<proteinExistence type="inferred from homology"/>
<evidence type="ECO:0000256" key="5">
    <source>
        <dbReference type="ARBA" id="ARBA00022989"/>
    </source>
</evidence>
<name>A0ABW4L133_9MICO</name>
<dbReference type="Gene3D" id="1.10.3720.10">
    <property type="entry name" value="MetI-like"/>
    <property type="match status" value="1"/>
</dbReference>
<dbReference type="InterPro" id="IPR000515">
    <property type="entry name" value="MetI-like"/>
</dbReference>
<keyword evidence="3" id="KW-1003">Cell membrane</keyword>
<feature type="region of interest" description="Disordered" evidence="8">
    <location>
        <begin position="317"/>
        <end position="352"/>
    </location>
</feature>
<evidence type="ECO:0000313" key="11">
    <source>
        <dbReference type="Proteomes" id="UP001597277"/>
    </source>
</evidence>
<gene>
    <name evidence="10" type="ORF">ACFSE6_05855</name>
</gene>
<dbReference type="SUPFAM" id="SSF161098">
    <property type="entry name" value="MetI-like"/>
    <property type="match status" value="1"/>
</dbReference>
<evidence type="ECO:0000256" key="7">
    <source>
        <dbReference type="RuleBase" id="RU363032"/>
    </source>
</evidence>
<dbReference type="PANTHER" id="PTHR43163">
    <property type="entry name" value="DIPEPTIDE TRANSPORT SYSTEM PERMEASE PROTEIN DPPB-RELATED"/>
    <property type="match status" value="1"/>
</dbReference>
<keyword evidence="6 7" id="KW-0472">Membrane</keyword>
<evidence type="ECO:0000256" key="4">
    <source>
        <dbReference type="ARBA" id="ARBA00022692"/>
    </source>
</evidence>
<feature type="transmembrane region" description="Helical" evidence="7">
    <location>
        <begin position="12"/>
        <end position="32"/>
    </location>
</feature>
<evidence type="ECO:0000313" key="10">
    <source>
        <dbReference type="EMBL" id="MFD1717348.1"/>
    </source>
</evidence>
<organism evidence="10 11">
    <name type="scientific">Georgenia deserti</name>
    <dbReference type="NCBI Taxonomy" id="2093781"/>
    <lineage>
        <taxon>Bacteria</taxon>
        <taxon>Bacillati</taxon>
        <taxon>Actinomycetota</taxon>
        <taxon>Actinomycetes</taxon>
        <taxon>Micrococcales</taxon>
        <taxon>Bogoriellaceae</taxon>
        <taxon>Georgenia</taxon>
    </lineage>
</organism>
<keyword evidence="11" id="KW-1185">Reference proteome</keyword>
<keyword evidence="2 7" id="KW-0813">Transport</keyword>
<feature type="transmembrane region" description="Helical" evidence="7">
    <location>
        <begin position="284"/>
        <end position="310"/>
    </location>
</feature>
<evidence type="ECO:0000256" key="6">
    <source>
        <dbReference type="ARBA" id="ARBA00023136"/>
    </source>
</evidence>
<evidence type="ECO:0000256" key="1">
    <source>
        <dbReference type="ARBA" id="ARBA00004651"/>
    </source>
</evidence>